<name>A0AA86V322_9EUKA</name>
<keyword evidence="4" id="KW-1185">Reference proteome</keyword>
<comment type="caution">
    <text evidence="2">The sequence shown here is derived from an EMBL/GenBank/DDBJ whole genome shotgun (WGS) entry which is preliminary data.</text>
</comment>
<accession>A0AA86V322</accession>
<keyword evidence="1" id="KW-0472">Membrane</keyword>
<evidence type="ECO:0000256" key="1">
    <source>
        <dbReference type="SAM" id="Phobius"/>
    </source>
</evidence>
<evidence type="ECO:0000313" key="2">
    <source>
        <dbReference type="EMBL" id="CAI9974322.1"/>
    </source>
</evidence>
<dbReference type="Proteomes" id="UP001642409">
    <property type="component" value="Unassembled WGS sequence"/>
</dbReference>
<reference evidence="3 4" key="2">
    <citation type="submission" date="2024-07" db="EMBL/GenBank/DDBJ databases">
        <authorList>
            <person name="Akdeniz Z."/>
        </authorList>
    </citation>
    <scope>NUCLEOTIDE SEQUENCE [LARGE SCALE GENOMIC DNA]</scope>
</reference>
<organism evidence="2">
    <name type="scientific">Hexamita inflata</name>
    <dbReference type="NCBI Taxonomy" id="28002"/>
    <lineage>
        <taxon>Eukaryota</taxon>
        <taxon>Metamonada</taxon>
        <taxon>Diplomonadida</taxon>
        <taxon>Hexamitidae</taxon>
        <taxon>Hexamitinae</taxon>
        <taxon>Hexamita</taxon>
    </lineage>
</organism>
<dbReference type="SMART" id="SM01411">
    <property type="entry name" value="Ephrin_rec_like"/>
    <property type="match status" value="5"/>
</dbReference>
<protein>
    <submittedName>
        <fullName evidence="2">Uncharacterized protein</fullName>
    </submittedName>
</protein>
<dbReference type="EMBL" id="CAXDID020000268">
    <property type="protein sequence ID" value="CAL6067534.1"/>
    <property type="molecule type" value="Genomic_DNA"/>
</dbReference>
<dbReference type="AlphaFoldDB" id="A0AA86V322"/>
<gene>
    <name evidence="3" type="ORF">HINF_LOCUS53069</name>
    <name evidence="2" type="ORF">HINF_LOCUS61967</name>
</gene>
<evidence type="ECO:0000313" key="4">
    <source>
        <dbReference type="Proteomes" id="UP001642409"/>
    </source>
</evidence>
<feature type="transmembrane region" description="Helical" evidence="1">
    <location>
        <begin position="653"/>
        <end position="674"/>
    </location>
</feature>
<keyword evidence="1" id="KW-1133">Transmembrane helix</keyword>
<keyword evidence="1" id="KW-0812">Transmembrane</keyword>
<proteinExistence type="predicted"/>
<reference evidence="2" key="1">
    <citation type="submission" date="2023-06" db="EMBL/GenBank/DDBJ databases">
        <authorList>
            <person name="Kurt Z."/>
        </authorList>
    </citation>
    <scope>NUCLEOTIDE SEQUENCE</scope>
</reference>
<sequence>MCDCSLLGSSIYNPVSNQCECANNFYLKGGVCTQCVFGSTSTSGSMCVCGVHQSFDQIANQCVCAANYIKIGSCVSCPANSVRGINQIQCQCSLPGFEYNTASNLCQCSKNHYYISGQCIKCVQGAKSIAGMSSCTCLGTNYVFNTLSNTCGCANNYFLLNNMCSPCSSSNISVTQCLCPSNEVFVNGQCVCVANYIRYNTVCQQCPPTSTISVNTCACSGANFFYDIVSNTCRCVQNTYLSGTSCQQCTTYSYRQLQSNQNSCICNVQYSLFSVGSGVCQCSVSLISDQVCRPCPVMSSISGSTCVCSQTGHVYNSQTNTCDCNANYYLSSGNCLPCPIGSTRSLLQQVCTCTLFYSTIYSNQCICQSGHYLNNSICVPCASNSNRLIAQPQNKCICFNSDMIFNSVNNICDCQADSYLLSGLCIPCPADAISAGTFCTCIDPNAIIVQNACVCSSSYYNMSGICTLCPANSVSAGTTCICTDLNTIFYNSACVCQANFIISGSNCVSCPANSFRALDQGQCSCSIYQMIGNTCTCPASSYTVNGTCVTCPLDSSLAIQSCICSDVNKIYNTSINTCVCKPTHFTNQDNSCSLCPFNTTQINKFQCDCSLNGASPAFWSGGTCTCPVGDYSFNQFCNFSPETPTFKSGTGGFSGLVGGCFVFGIFLGVLAVLITQKMKMKPKTVRKVVQKAEKEKKGQKKENLSEEHIIIEAQNVFSRTDLRERKFNRGYHLGQEMSVLMPILIHIVHLIEIYQKEFKQLTQTNFSCKRLKQKQLGKMCNNSDTQSIIVMYTRIILNISVQSQSQIQKL</sequence>
<dbReference type="EMBL" id="CATOUU010001142">
    <property type="protein sequence ID" value="CAI9974322.1"/>
    <property type="molecule type" value="Genomic_DNA"/>
</dbReference>
<dbReference type="SUPFAM" id="SSF57184">
    <property type="entry name" value="Growth factor receptor domain"/>
    <property type="match status" value="3"/>
</dbReference>
<evidence type="ECO:0000313" key="3">
    <source>
        <dbReference type="EMBL" id="CAL6067534.1"/>
    </source>
</evidence>
<dbReference type="InterPro" id="IPR009030">
    <property type="entry name" value="Growth_fac_rcpt_cys_sf"/>
</dbReference>